<keyword evidence="4" id="KW-1185">Reference proteome</keyword>
<evidence type="ECO:0000259" key="2">
    <source>
        <dbReference type="PROSITE" id="PS50206"/>
    </source>
</evidence>
<dbReference type="PANTHER" id="PTHR13847:SF281">
    <property type="entry name" value="FAD DEPENDENT OXIDOREDUCTASE DOMAIN-CONTAINING PROTEIN"/>
    <property type="match status" value="1"/>
</dbReference>
<accession>A0A1X7AEP2</accession>
<dbReference type="InterPro" id="IPR036188">
    <property type="entry name" value="FAD/NAD-bd_sf"/>
</dbReference>
<dbReference type="OrthoDB" id="311718at2"/>
<dbReference type="PROSITE" id="PS50206">
    <property type="entry name" value="RHODANESE_3"/>
    <property type="match status" value="1"/>
</dbReference>
<gene>
    <name evidence="3" type="primary">puuB_1</name>
    <name evidence="3" type="ORF">EHSB41UT_00505</name>
</gene>
<evidence type="ECO:0000313" key="3">
    <source>
        <dbReference type="EMBL" id="SMA35221.1"/>
    </source>
</evidence>
<organism evidence="3 4">
    <name type="scientific">Parendozoicomonas haliclonae</name>
    <dbReference type="NCBI Taxonomy" id="1960125"/>
    <lineage>
        <taxon>Bacteria</taxon>
        <taxon>Pseudomonadati</taxon>
        <taxon>Pseudomonadota</taxon>
        <taxon>Gammaproteobacteria</taxon>
        <taxon>Oceanospirillales</taxon>
        <taxon>Endozoicomonadaceae</taxon>
        <taxon>Parendozoicomonas</taxon>
    </lineage>
</organism>
<evidence type="ECO:0000256" key="1">
    <source>
        <dbReference type="ARBA" id="ARBA00023002"/>
    </source>
</evidence>
<sequence>MSQPLEYIDSWYQATSHVVPQQPELTEDITADVCIIGGGMTGFNAAIELRKKGYEVALLEAGRLSWGASGRNGGMCLVGYCLGLHDVDAEFGPEWGKQLWDLSCEALDVVRERIAEFNINCDFQPGCIEVGLNKDQIEELEAYKRLMDGHYAYTSAEWWDAKKIQEVTTADRYLGGLYDTNSAHIHPLNYTLGLAKAAIDLGVKVYEHSRAIKVVKGSPNQIRTAKGSVKAKQVLLACNAYIDGLFKKAENKTLPVVSYMAVTEQLGDRQPISNKMAMSDLNSSLDYFRPTADGRILFGGVNHPLNGEYKDSMERCRQRMVKVFPQLDDVKMEYHWGGLFAVTREYMPQIEHLGNDIYAAHGYTGHGVSLTNIAGRVVAEAMAGNAERFDVFSRIKHKWIPTPKVLRKPALAMAIWKAELEDALAS</sequence>
<dbReference type="AlphaFoldDB" id="A0A1X7AEP2"/>
<reference evidence="3 4" key="1">
    <citation type="submission" date="2017-03" db="EMBL/GenBank/DDBJ databases">
        <authorList>
            <person name="Afonso C.L."/>
            <person name="Miller P.J."/>
            <person name="Scott M.A."/>
            <person name="Spackman E."/>
            <person name="Goraichik I."/>
            <person name="Dimitrov K.M."/>
            <person name="Suarez D.L."/>
            <person name="Swayne D.E."/>
        </authorList>
    </citation>
    <scope>NUCLEOTIDE SEQUENCE [LARGE SCALE GENOMIC DNA]</scope>
    <source>
        <strain evidence="3">SB41UT1</strain>
    </source>
</reference>
<keyword evidence="1 3" id="KW-0560">Oxidoreductase</keyword>
<proteinExistence type="predicted"/>
<dbReference type="Proteomes" id="UP000196573">
    <property type="component" value="Unassembled WGS sequence"/>
</dbReference>
<dbReference type="Gene3D" id="3.50.50.60">
    <property type="entry name" value="FAD/NAD(P)-binding domain"/>
    <property type="match status" value="1"/>
</dbReference>
<dbReference type="InterPro" id="IPR001763">
    <property type="entry name" value="Rhodanese-like_dom"/>
</dbReference>
<name>A0A1X7AEP2_9GAMM</name>
<feature type="domain" description="Rhodanese" evidence="2">
    <location>
        <begin position="37"/>
        <end position="75"/>
    </location>
</feature>
<dbReference type="PANTHER" id="PTHR13847">
    <property type="entry name" value="SARCOSINE DEHYDROGENASE-RELATED"/>
    <property type="match status" value="1"/>
</dbReference>
<dbReference type="GO" id="GO:0016491">
    <property type="term" value="F:oxidoreductase activity"/>
    <property type="evidence" value="ECO:0007669"/>
    <property type="project" value="UniProtKB-KW"/>
</dbReference>
<dbReference type="GO" id="GO:0005737">
    <property type="term" value="C:cytoplasm"/>
    <property type="evidence" value="ECO:0007669"/>
    <property type="project" value="TreeGrafter"/>
</dbReference>
<dbReference type="Pfam" id="PF01266">
    <property type="entry name" value="DAO"/>
    <property type="match status" value="1"/>
</dbReference>
<dbReference type="RefSeq" id="WP_087106545.1">
    <property type="nucleotide sequence ID" value="NZ_CBCSCN010000004.1"/>
</dbReference>
<dbReference type="SUPFAM" id="SSF51905">
    <property type="entry name" value="FAD/NAD(P)-binding domain"/>
    <property type="match status" value="1"/>
</dbReference>
<dbReference type="Gene3D" id="3.30.9.10">
    <property type="entry name" value="D-Amino Acid Oxidase, subunit A, domain 2"/>
    <property type="match status" value="1"/>
</dbReference>
<dbReference type="EC" id="1.4.3.-" evidence="3"/>
<dbReference type="EMBL" id="FWPT01000001">
    <property type="protein sequence ID" value="SMA35221.1"/>
    <property type="molecule type" value="Genomic_DNA"/>
</dbReference>
<protein>
    <submittedName>
        <fullName evidence="3">Gamma-glutamylputrescine oxidoreductase</fullName>
        <ecNumber evidence="3">1.4.3.-</ecNumber>
    </submittedName>
</protein>
<dbReference type="InterPro" id="IPR006076">
    <property type="entry name" value="FAD-dep_OxRdtase"/>
</dbReference>
<evidence type="ECO:0000313" key="4">
    <source>
        <dbReference type="Proteomes" id="UP000196573"/>
    </source>
</evidence>